<dbReference type="AlphaFoldDB" id="A0AAP0NVI1"/>
<comment type="caution">
    <text evidence="1">The sequence shown here is derived from an EMBL/GenBank/DDBJ whole genome shotgun (WGS) entry which is preliminary data.</text>
</comment>
<dbReference type="Proteomes" id="UP001420932">
    <property type="component" value="Unassembled WGS sequence"/>
</dbReference>
<dbReference type="EMBL" id="JBBNAF010000008">
    <property type="protein sequence ID" value="KAK9121372.1"/>
    <property type="molecule type" value="Genomic_DNA"/>
</dbReference>
<keyword evidence="2" id="KW-1185">Reference proteome</keyword>
<evidence type="ECO:0000313" key="1">
    <source>
        <dbReference type="EMBL" id="KAK9121372.1"/>
    </source>
</evidence>
<proteinExistence type="predicted"/>
<sequence>MSVLIVPSSMMNGEDFRTSTPRFLTAWETHPDWKSFVQENWDTSLPLHESLAKFSPLAHQWNREVFGNIFHWERKLMAPIAGIQKVMETHWSSNLQILERELREDLEVVLFQEDFFWQQRVNTDWSMLGDRNTSFFHSKEHRRARKKKIHGLYISNGEWSEDQMALCHEASLFFRDVYTGDTANGLPYFIRDRFPPLPVVVHQDLERPISNDEIKAALFSMPPNRAHGPDGVPNFFF</sequence>
<protein>
    <submittedName>
        <fullName evidence="1">Uncharacterized protein</fullName>
    </submittedName>
</protein>
<evidence type="ECO:0000313" key="2">
    <source>
        <dbReference type="Proteomes" id="UP001420932"/>
    </source>
</evidence>
<gene>
    <name evidence="1" type="ORF">Syun_018989</name>
</gene>
<accession>A0AAP0NVI1</accession>
<reference evidence="1 2" key="1">
    <citation type="submission" date="2024-01" db="EMBL/GenBank/DDBJ databases">
        <title>Genome assemblies of Stephania.</title>
        <authorList>
            <person name="Yang L."/>
        </authorList>
    </citation>
    <scope>NUCLEOTIDE SEQUENCE [LARGE SCALE GENOMIC DNA]</scope>
    <source>
        <strain evidence="1">YNDBR</strain>
        <tissue evidence="1">Leaf</tissue>
    </source>
</reference>
<name>A0AAP0NVI1_9MAGN</name>
<organism evidence="1 2">
    <name type="scientific">Stephania yunnanensis</name>
    <dbReference type="NCBI Taxonomy" id="152371"/>
    <lineage>
        <taxon>Eukaryota</taxon>
        <taxon>Viridiplantae</taxon>
        <taxon>Streptophyta</taxon>
        <taxon>Embryophyta</taxon>
        <taxon>Tracheophyta</taxon>
        <taxon>Spermatophyta</taxon>
        <taxon>Magnoliopsida</taxon>
        <taxon>Ranunculales</taxon>
        <taxon>Menispermaceae</taxon>
        <taxon>Menispermoideae</taxon>
        <taxon>Cissampelideae</taxon>
        <taxon>Stephania</taxon>
    </lineage>
</organism>